<gene>
    <name evidence="2" type="ORF">INF28_04350</name>
</gene>
<feature type="region of interest" description="Disordered" evidence="1">
    <location>
        <begin position="1"/>
        <end position="28"/>
    </location>
</feature>
<sequence>MAQPGATTERSEVVGLPKNGSFLGKRSNNEAGEILAESQKERSEVSCDVMFEK</sequence>
<dbReference type="RefSeq" id="WP_226392256.1">
    <property type="nucleotide sequence ID" value="NZ_JADCKB010000007.1"/>
</dbReference>
<comment type="caution">
    <text evidence="2">The sequence shown here is derived from an EMBL/GenBank/DDBJ whole genome shotgun (WGS) entry which is preliminary data.</text>
</comment>
<dbReference type="Proteomes" id="UP000806542">
    <property type="component" value="Unassembled WGS sequence"/>
</dbReference>
<dbReference type="AlphaFoldDB" id="A0A9D5LXI3"/>
<evidence type="ECO:0000256" key="1">
    <source>
        <dbReference type="SAM" id="MobiDB-lite"/>
    </source>
</evidence>
<accession>A0A9D5LXI3</accession>
<protein>
    <submittedName>
        <fullName evidence="2">Uncharacterized protein</fullName>
    </submittedName>
</protein>
<evidence type="ECO:0000313" key="3">
    <source>
        <dbReference type="Proteomes" id="UP000806542"/>
    </source>
</evidence>
<proteinExistence type="predicted"/>
<reference evidence="2" key="1">
    <citation type="submission" date="2020-10" db="EMBL/GenBank/DDBJ databases">
        <title>ChiBAC.</title>
        <authorList>
            <person name="Zenner C."/>
            <person name="Hitch T.C.A."/>
            <person name="Clavel T."/>
        </authorList>
    </citation>
    <scope>NUCLEOTIDE SEQUENCE</scope>
    <source>
        <strain evidence="2">DSM 107454</strain>
    </source>
</reference>
<organism evidence="2 3">
    <name type="scientific">Ructibacterium gallinarum</name>
    <dbReference type="NCBI Taxonomy" id="2779355"/>
    <lineage>
        <taxon>Bacteria</taxon>
        <taxon>Bacillati</taxon>
        <taxon>Bacillota</taxon>
        <taxon>Clostridia</taxon>
        <taxon>Eubacteriales</taxon>
        <taxon>Oscillospiraceae</taxon>
        <taxon>Ructibacterium</taxon>
    </lineage>
</organism>
<keyword evidence="3" id="KW-1185">Reference proteome</keyword>
<name>A0A9D5LXI3_9FIRM</name>
<dbReference type="EMBL" id="JADCKB010000007">
    <property type="protein sequence ID" value="MBE5039691.1"/>
    <property type="molecule type" value="Genomic_DNA"/>
</dbReference>
<evidence type="ECO:0000313" key="2">
    <source>
        <dbReference type="EMBL" id="MBE5039691.1"/>
    </source>
</evidence>